<proteinExistence type="predicted"/>
<dbReference type="AlphaFoldDB" id="B3G0W6"/>
<name>B3G0W6_PSEAI</name>
<gene>
    <name evidence="1" type="ORF">PACL_0038</name>
</gene>
<sequence>MVHLPRTVELWYVALNDNQARMTAPEWHCEMLRRAAMELLAAGGVDQAGYLDMLDLATGAQAHALEERAAQWFRPNRTYRVLLEGREVGQIARGSFSPSVPGLSDGLVRYDKRGELVMLYQRTIYAGDIRGRRWACTDGQTYTLTVIGCSWQGREWRAFSEPDEYRVALNMAELAEEVGHVEDSALWSERLEACEFQTCQNCQGRFALMDQCVLCKGTGVVGSQRYTLSSDVN</sequence>
<accession>B3G0W6</accession>
<reference evidence="1" key="1">
    <citation type="journal article" date="2008" name="Genomics">
        <title>Large-insert genome analysis technology detects structural variation in Pseudomonas aeruginosa clinical strains from cystic fibrosis patients.</title>
        <authorList>
            <person name="Hayden H.S."/>
            <person name="Gillett W."/>
            <person name="Saenphimmachak C."/>
            <person name="Lim R."/>
            <person name="Zhou Y."/>
            <person name="Jacobs M.A."/>
            <person name="Chang J."/>
            <person name="Rohmer L."/>
            <person name="D'Argenio D.A."/>
            <person name="Palmieri A."/>
            <person name="Levy R."/>
            <person name="Haugen E."/>
            <person name="Wong G.K."/>
            <person name="Brittnacher M.J."/>
            <person name="Burns J.L."/>
            <person name="Miller S.I."/>
            <person name="Olson M.V."/>
            <person name="Kaul R."/>
        </authorList>
    </citation>
    <scope>NUCLEOTIDE SEQUENCE</scope>
    <source>
        <strain evidence="1">PACS181</strain>
    </source>
</reference>
<dbReference type="EMBL" id="EU595735">
    <property type="protein sequence ID" value="ACD38682.1"/>
    <property type="molecule type" value="Genomic_DNA"/>
</dbReference>
<protein>
    <submittedName>
        <fullName evidence="1">Uncharacterized protein</fullName>
    </submittedName>
</protein>
<evidence type="ECO:0000313" key="1">
    <source>
        <dbReference type="EMBL" id="ACD38682.1"/>
    </source>
</evidence>
<dbReference type="RefSeq" id="WP_128668550.1">
    <property type="nucleotide sequence ID" value="NZ_RXCJ01000008.1"/>
</dbReference>
<organism evidence="1">
    <name type="scientific">Pseudomonas aeruginosa</name>
    <dbReference type="NCBI Taxonomy" id="287"/>
    <lineage>
        <taxon>Bacteria</taxon>
        <taxon>Pseudomonadati</taxon>
        <taxon>Pseudomonadota</taxon>
        <taxon>Gammaproteobacteria</taxon>
        <taxon>Pseudomonadales</taxon>
        <taxon>Pseudomonadaceae</taxon>
        <taxon>Pseudomonas</taxon>
    </lineage>
</organism>